<dbReference type="PANTHER" id="PTHR42659">
    <property type="entry name" value="XANTHINE DEHYDROGENASE SUBUNIT C-RELATED"/>
    <property type="match status" value="1"/>
</dbReference>
<feature type="compositionally biased region" description="Acidic residues" evidence="4">
    <location>
        <begin position="314"/>
        <end position="324"/>
    </location>
</feature>
<feature type="region of interest" description="Disordered" evidence="4">
    <location>
        <begin position="271"/>
        <end position="333"/>
    </location>
</feature>
<dbReference type="SUPFAM" id="SSF55447">
    <property type="entry name" value="CO dehydrogenase flavoprotein C-terminal domain-like"/>
    <property type="match status" value="1"/>
</dbReference>
<dbReference type="InterPro" id="IPR002346">
    <property type="entry name" value="Mopterin_DH_FAD-bd"/>
</dbReference>
<dbReference type="InterPro" id="IPR051312">
    <property type="entry name" value="Diverse_Substr_Oxidored"/>
</dbReference>
<feature type="compositionally biased region" description="Pro residues" evidence="4">
    <location>
        <begin position="298"/>
        <end position="310"/>
    </location>
</feature>
<dbReference type="GO" id="GO:0071949">
    <property type="term" value="F:FAD binding"/>
    <property type="evidence" value="ECO:0007669"/>
    <property type="project" value="InterPro"/>
</dbReference>
<dbReference type="AlphaFoldDB" id="A0A1E3H6I9"/>
<evidence type="ECO:0000256" key="2">
    <source>
        <dbReference type="ARBA" id="ARBA00022827"/>
    </source>
</evidence>
<comment type="caution">
    <text evidence="6">The sequence shown here is derived from an EMBL/GenBank/DDBJ whole genome shotgun (WGS) entry which is preliminary data.</text>
</comment>
<name>A0A1E3H6I9_9HYPH</name>
<dbReference type="RefSeq" id="WP_083255580.1">
    <property type="nucleotide sequence ID" value="NZ_MCRJ01000029.1"/>
</dbReference>
<evidence type="ECO:0000256" key="1">
    <source>
        <dbReference type="ARBA" id="ARBA00022630"/>
    </source>
</evidence>
<evidence type="ECO:0000313" key="6">
    <source>
        <dbReference type="EMBL" id="ODN71121.1"/>
    </source>
</evidence>
<dbReference type="PATRIC" id="fig|1439726.3.peg.1638"/>
<dbReference type="SMART" id="SM01092">
    <property type="entry name" value="CO_deh_flav_C"/>
    <property type="match status" value="1"/>
</dbReference>
<feature type="domain" description="FAD-binding PCMH-type" evidence="5">
    <location>
        <begin position="1"/>
        <end position="176"/>
    </location>
</feature>
<dbReference type="EMBL" id="MCRJ01000029">
    <property type="protein sequence ID" value="ODN71121.1"/>
    <property type="molecule type" value="Genomic_DNA"/>
</dbReference>
<sequence>MKPALFDHVAPASIADAVAALAGHPGAMVIAGGQSLLPAMNFRLATPPALIDISRIAELKTLTVTDRAVVVGAMVRHRTVELDPAVARAQPLLAAALAHVAHVPIRNRGTVVGSLCHADASAEMPLLLLLTDGHMVVAGPTGRRTIAAADFFRFHLTTSRAADEIALEAHFPVLPAGAGWAFEEVARRSGDFALASVGVIVERAADGTARKVAIAAGGIASRPIRLTEAENALLGTTLNDETVELAAQAAAAAVTAPGDIHASAPCAASWWRRSSARPSPPHATAPPPPDRDRRRPPPARTAPPPQPPGSDRPTEEDGPDDPDPKEDGPRNIR</sequence>
<dbReference type="Pfam" id="PF00941">
    <property type="entry name" value="FAD_binding_5"/>
    <property type="match status" value="1"/>
</dbReference>
<evidence type="ECO:0000259" key="5">
    <source>
        <dbReference type="PROSITE" id="PS51387"/>
    </source>
</evidence>
<dbReference type="EC" id="1.5.99.14" evidence="6"/>
<dbReference type="GO" id="GO:0034909">
    <property type="term" value="F:6-hydroxypseudooxynicotine dehydrogenase activity"/>
    <property type="evidence" value="ECO:0007669"/>
    <property type="project" value="UniProtKB-EC"/>
</dbReference>
<keyword evidence="1" id="KW-0285">Flavoprotein</keyword>
<keyword evidence="7" id="KW-1185">Reference proteome</keyword>
<accession>A0A1E3H6I9</accession>
<reference evidence="6 7" key="1">
    <citation type="submission" date="2016-07" db="EMBL/GenBank/DDBJ databases">
        <title>Draft Genome Sequence of Methylobrevis pamukkalensis PK2.</title>
        <authorList>
            <person name="Vasilenko O.V."/>
            <person name="Doronina N.V."/>
            <person name="Shmareva M.N."/>
            <person name="Tarlachkov S.V."/>
            <person name="Mustakhimov I."/>
            <person name="Trotsenko Y.A."/>
        </authorList>
    </citation>
    <scope>NUCLEOTIDE SEQUENCE [LARGE SCALE GENOMIC DNA]</scope>
    <source>
        <strain evidence="6 7">PK2</strain>
    </source>
</reference>
<dbReference type="PANTHER" id="PTHR42659:SF2">
    <property type="entry name" value="XANTHINE DEHYDROGENASE SUBUNIT C-RELATED"/>
    <property type="match status" value="1"/>
</dbReference>
<dbReference type="InterPro" id="IPR036683">
    <property type="entry name" value="CO_DH_flav_C_dom_sf"/>
</dbReference>
<proteinExistence type="predicted"/>
<organism evidence="6 7">
    <name type="scientific">Methylobrevis pamukkalensis</name>
    <dbReference type="NCBI Taxonomy" id="1439726"/>
    <lineage>
        <taxon>Bacteria</taxon>
        <taxon>Pseudomonadati</taxon>
        <taxon>Pseudomonadota</taxon>
        <taxon>Alphaproteobacteria</taxon>
        <taxon>Hyphomicrobiales</taxon>
        <taxon>Pleomorphomonadaceae</taxon>
        <taxon>Methylobrevis</taxon>
    </lineage>
</organism>
<protein>
    <submittedName>
        <fullName evidence="6">6-hydroxypseudooxynicotine dehydrogenase complex subunit alpha</fullName>
        <ecNumber evidence="6">1.5.99.14</ecNumber>
    </submittedName>
</protein>
<dbReference type="SUPFAM" id="SSF56176">
    <property type="entry name" value="FAD-binding/transporter-associated domain-like"/>
    <property type="match status" value="1"/>
</dbReference>
<dbReference type="Pfam" id="PF03450">
    <property type="entry name" value="CO_deh_flav_C"/>
    <property type="match status" value="1"/>
</dbReference>
<dbReference type="InterPro" id="IPR016169">
    <property type="entry name" value="FAD-bd_PCMH_sub2"/>
</dbReference>
<evidence type="ECO:0000256" key="4">
    <source>
        <dbReference type="SAM" id="MobiDB-lite"/>
    </source>
</evidence>
<dbReference type="InterPro" id="IPR016166">
    <property type="entry name" value="FAD-bd_PCMH"/>
</dbReference>
<dbReference type="Proteomes" id="UP000094622">
    <property type="component" value="Unassembled WGS sequence"/>
</dbReference>
<dbReference type="Gene3D" id="3.30.465.10">
    <property type="match status" value="1"/>
</dbReference>
<feature type="compositionally biased region" description="Pro residues" evidence="4">
    <location>
        <begin position="278"/>
        <end position="288"/>
    </location>
</feature>
<dbReference type="InterPro" id="IPR005107">
    <property type="entry name" value="CO_DH_flav_C"/>
</dbReference>
<dbReference type="InterPro" id="IPR016167">
    <property type="entry name" value="FAD-bd_PCMH_sub1"/>
</dbReference>
<evidence type="ECO:0000256" key="3">
    <source>
        <dbReference type="ARBA" id="ARBA00023002"/>
    </source>
</evidence>
<dbReference type="Gene3D" id="3.30.390.50">
    <property type="entry name" value="CO dehydrogenase flavoprotein, C-terminal domain"/>
    <property type="match status" value="1"/>
</dbReference>
<keyword evidence="2" id="KW-0274">FAD</keyword>
<gene>
    <name evidence="6" type="primary">kdhA_2</name>
    <name evidence="6" type="ORF">A6302_01555</name>
</gene>
<dbReference type="InterPro" id="IPR036318">
    <property type="entry name" value="FAD-bd_PCMH-like_sf"/>
</dbReference>
<evidence type="ECO:0000313" key="7">
    <source>
        <dbReference type="Proteomes" id="UP000094622"/>
    </source>
</evidence>
<dbReference type="OrthoDB" id="9793944at2"/>
<keyword evidence="3 6" id="KW-0560">Oxidoreductase</keyword>
<dbReference type="Gene3D" id="3.30.43.10">
    <property type="entry name" value="Uridine Diphospho-n-acetylenolpyruvylglucosamine Reductase, domain 2"/>
    <property type="match status" value="1"/>
</dbReference>
<dbReference type="PROSITE" id="PS51387">
    <property type="entry name" value="FAD_PCMH"/>
    <property type="match status" value="1"/>
</dbReference>